<feature type="compositionally biased region" description="Low complexity" evidence="1">
    <location>
        <begin position="54"/>
        <end position="67"/>
    </location>
</feature>
<feature type="compositionally biased region" description="Acidic residues" evidence="1">
    <location>
        <begin position="69"/>
        <end position="78"/>
    </location>
</feature>
<gene>
    <name evidence="2" type="ORF">MNEG_12820</name>
</gene>
<name>A0A0D2M111_9CHLO</name>
<keyword evidence="3" id="KW-1185">Reference proteome</keyword>
<accession>A0A0D2M111</accession>
<dbReference type="Proteomes" id="UP000054498">
    <property type="component" value="Unassembled WGS sequence"/>
</dbReference>
<dbReference type="KEGG" id="mng:MNEG_12820"/>
<dbReference type="GeneID" id="25730221"/>
<feature type="non-terminal residue" evidence="2">
    <location>
        <position position="78"/>
    </location>
</feature>
<evidence type="ECO:0000313" key="2">
    <source>
        <dbReference type="EMBL" id="KIY95141.1"/>
    </source>
</evidence>
<evidence type="ECO:0000313" key="3">
    <source>
        <dbReference type="Proteomes" id="UP000054498"/>
    </source>
</evidence>
<evidence type="ECO:0000256" key="1">
    <source>
        <dbReference type="SAM" id="MobiDB-lite"/>
    </source>
</evidence>
<organism evidence="2 3">
    <name type="scientific">Monoraphidium neglectum</name>
    <dbReference type="NCBI Taxonomy" id="145388"/>
    <lineage>
        <taxon>Eukaryota</taxon>
        <taxon>Viridiplantae</taxon>
        <taxon>Chlorophyta</taxon>
        <taxon>core chlorophytes</taxon>
        <taxon>Chlorophyceae</taxon>
        <taxon>CS clade</taxon>
        <taxon>Sphaeropleales</taxon>
        <taxon>Selenastraceae</taxon>
        <taxon>Monoraphidium</taxon>
    </lineage>
</organism>
<dbReference type="EMBL" id="KK103675">
    <property type="protein sequence ID" value="KIY95141.1"/>
    <property type="molecule type" value="Genomic_DNA"/>
</dbReference>
<protein>
    <submittedName>
        <fullName evidence="2">Uncharacterized protein</fullName>
    </submittedName>
</protein>
<reference evidence="2 3" key="1">
    <citation type="journal article" date="2013" name="BMC Genomics">
        <title>Reconstruction of the lipid metabolism for the microalga Monoraphidium neglectum from its genome sequence reveals characteristics suitable for biofuel production.</title>
        <authorList>
            <person name="Bogen C."/>
            <person name="Al-Dilaimi A."/>
            <person name="Albersmeier A."/>
            <person name="Wichmann J."/>
            <person name="Grundmann M."/>
            <person name="Rupp O."/>
            <person name="Lauersen K.J."/>
            <person name="Blifernez-Klassen O."/>
            <person name="Kalinowski J."/>
            <person name="Goesmann A."/>
            <person name="Mussgnug J.H."/>
            <person name="Kruse O."/>
        </authorList>
    </citation>
    <scope>NUCLEOTIDE SEQUENCE [LARGE SCALE GENOMIC DNA]</scope>
    <source>
        <strain evidence="2 3">SAG 48.87</strain>
    </source>
</reference>
<dbReference type="RefSeq" id="XP_013894161.1">
    <property type="nucleotide sequence ID" value="XM_014038707.1"/>
</dbReference>
<feature type="non-terminal residue" evidence="2">
    <location>
        <position position="1"/>
    </location>
</feature>
<feature type="region of interest" description="Disordered" evidence="1">
    <location>
        <begin position="1"/>
        <end position="78"/>
    </location>
</feature>
<sequence length="78" mass="7738">RPPLRRRRGQAAGGPLGLHGCARPQGPTEPGLRHRGRGAAAGGGARGGHRGVQAAEARAVSEEAAGGVEEGDGNEEGV</sequence>
<proteinExistence type="predicted"/>
<dbReference type="AlphaFoldDB" id="A0A0D2M111"/>